<dbReference type="AlphaFoldDB" id="A0A077P7C9"/>
<gene>
    <name evidence="1" type="ORF">XBO1_2400010</name>
</gene>
<accession>A0A077P7C9</accession>
<proteinExistence type="predicted"/>
<dbReference type="HOGENOM" id="CLU_3031460_0_0_6"/>
<sequence>MSQLATIKRLRPTAYPSPVKLIKPNQKFGYVMNSMMVNPLNGEPSCSPGNPDNSY</sequence>
<dbReference type="Proteomes" id="UP000028483">
    <property type="component" value="Unassembled WGS sequence"/>
</dbReference>
<dbReference type="EMBL" id="CBSX010000158">
    <property type="protein sequence ID" value="CDH06709.1"/>
    <property type="molecule type" value="Genomic_DNA"/>
</dbReference>
<evidence type="ECO:0000313" key="1">
    <source>
        <dbReference type="EMBL" id="CDH06709.1"/>
    </source>
</evidence>
<organism evidence="1 2">
    <name type="scientific">Xenorhabdus bovienii str. oregonense</name>
    <dbReference type="NCBI Taxonomy" id="1398202"/>
    <lineage>
        <taxon>Bacteria</taxon>
        <taxon>Pseudomonadati</taxon>
        <taxon>Pseudomonadota</taxon>
        <taxon>Gammaproteobacteria</taxon>
        <taxon>Enterobacterales</taxon>
        <taxon>Morganellaceae</taxon>
        <taxon>Xenorhabdus</taxon>
    </lineage>
</organism>
<comment type="caution">
    <text evidence="1">The sequence shown here is derived from an EMBL/GenBank/DDBJ whole genome shotgun (WGS) entry which is preliminary data.</text>
</comment>
<evidence type="ECO:0000313" key="2">
    <source>
        <dbReference type="Proteomes" id="UP000028483"/>
    </source>
</evidence>
<reference evidence="1" key="1">
    <citation type="submission" date="2013-07" db="EMBL/GenBank/DDBJ databases">
        <title>Sub-species coevolution in mutualistic symbiosis.</title>
        <authorList>
            <person name="Murfin K."/>
            <person name="Klassen J."/>
            <person name="Lee M."/>
            <person name="Forst S."/>
            <person name="Stock P."/>
            <person name="Goodrich-Blair H."/>
        </authorList>
    </citation>
    <scope>NUCLEOTIDE SEQUENCE [LARGE SCALE GENOMIC DNA]</scope>
    <source>
        <strain evidence="1">Oregonense</strain>
    </source>
</reference>
<protein>
    <submittedName>
        <fullName evidence="1">Uncharacterized protein</fullName>
    </submittedName>
</protein>
<name>A0A077P7C9_XENBV</name>